<dbReference type="SUPFAM" id="SSF53927">
    <property type="entry name" value="Cytidine deaminase-like"/>
    <property type="match status" value="1"/>
</dbReference>
<comment type="function">
    <text evidence="8">Catalyzes the deamination of adenosine to inosine at the wobble position 34 of tRNA(Arg2).</text>
</comment>
<comment type="similarity">
    <text evidence="1">Belongs to the cytidine and deoxycytidylate deaminase family. ADAT2 subfamily.</text>
</comment>
<dbReference type="PATRIC" id="fig|1702214.3.peg.2006"/>
<reference evidence="10" key="1">
    <citation type="submission" date="2015-08" db="EMBL/GenBank/DDBJ databases">
        <title>Candidatus Bacteriodes Periocalifornicus.</title>
        <authorList>
            <person name="McLean J.S."/>
            <person name="Kelley S."/>
        </authorList>
    </citation>
    <scope>NUCLEOTIDE SEQUENCE [LARGE SCALE GENOMIC DNA]</scope>
    <source>
        <strain evidence="10">12B</strain>
    </source>
</reference>
<dbReference type="EC" id="3.5.4.33" evidence="8"/>
<dbReference type="GO" id="GO:0002100">
    <property type="term" value="P:tRNA wobble adenosine to inosine editing"/>
    <property type="evidence" value="ECO:0007669"/>
    <property type="project" value="UniProtKB-UniRule"/>
</dbReference>
<feature type="binding site" evidence="8">
    <location>
        <position position="48"/>
    </location>
    <ligand>
        <name>Zn(2+)</name>
        <dbReference type="ChEBI" id="CHEBI:29105"/>
        <note>catalytic</note>
    </ligand>
</feature>
<dbReference type="InterPro" id="IPR016193">
    <property type="entry name" value="Cytidine_deaminase-like"/>
</dbReference>
<sequence length="139" mass="15111">MRLALQQAELAYHAGEVPIGAVVVHIGSGRVLARAFNQTEVLHDPTAHAEMLAITAATQRMGGKYLEQCALYVTVEPCPMCAGAMLWGRVGCLVFGASDAKKGYTRYAPQILHPRTEVVSGVLGQECQALMQHFFQARR</sequence>
<protein>
    <recommendedName>
        <fullName evidence="8">tRNA-specific adenosine deaminase</fullName>
        <ecNumber evidence="8">3.5.4.33</ecNumber>
    </recommendedName>
</protein>
<feature type="domain" description="CMP/dCMP-type deaminase" evidence="9">
    <location>
        <begin position="1"/>
        <end position="107"/>
    </location>
</feature>
<evidence type="ECO:0000256" key="4">
    <source>
        <dbReference type="ARBA" id="ARBA00022723"/>
    </source>
</evidence>
<evidence type="ECO:0000313" key="11">
    <source>
        <dbReference type="Proteomes" id="UP000054172"/>
    </source>
</evidence>
<evidence type="ECO:0000256" key="3">
    <source>
        <dbReference type="ARBA" id="ARBA00022694"/>
    </source>
</evidence>
<keyword evidence="6 8" id="KW-0862">Zinc</keyword>
<evidence type="ECO:0000256" key="1">
    <source>
        <dbReference type="ARBA" id="ARBA00010669"/>
    </source>
</evidence>
<comment type="caution">
    <text evidence="10">The sequence shown here is derived from an EMBL/GenBank/DDBJ whole genome shotgun (WGS) entry which is preliminary data.</text>
</comment>
<evidence type="ECO:0000313" key="10">
    <source>
        <dbReference type="EMBL" id="KQM08858.1"/>
    </source>
</evidence>
<dbReference type="Proteomes" id="UP000054172">
    <property type="component" value="Unassembled WGS sequence"/>
</dbReference>
<dbReference type="PROSITE" id="PS51747">
    <property type="entry name" value="CYT_DCMP_DEAMINASES_2"/>
    <property type="match status" value="1"/>
</dbReference>
<dbReference type="InterPro" id="IPR016192">
    <property type="entry name" value="APOBEC/CMP_deaminase_Zn-bd"/>
</dbReference>
<evidence type="ECO:0000259" key="9">
    <source>
        <dbReference type="PROSITE" id="PS51747"/>
    </source>
</evidence>
<dbReference type="HAMAP" id="MF_00972">
    <property type="entry name" value="tRNA_aden_deaminase"/>
    <property type="match status" value="1"/>
</dbReference>
<keyword evidence="3 8" id="KW-0819">tRNA processing</keyword>
<evidence type="ECO:0000256" key="5">
    <source>
        <dbReference type="ARBA" id="ARBA00022801"/>
    </source>
</evidence>
<accession>A0A0Q4B8C6</accession>
<keyword evidence="11" id="KW-1185">Reference proteome</keyword>
<keyword evidence="5 8" id="KW-0378">Hydrolase</keyword>
<dbReference type="InterPro" id="IPR028883">
    <property type="entry name" value="tRNA_aden_deaminase"/>
</dbReference>
<dbReference type="PANTHER" id="PTHR11079:SF202">
    <property type="entry name" value="TRNA-SPECIFIC ADENOSINE DEAMINASE"/>
    <property type="match status" value="1"/>
</dbReference>
<dbReference type="PANTHER" id="PTHR11079">
    <property type="entry name" value="CYTOSINE DEAMINASE FAMILY MEMBER"/>
    <property type="match status" value="1"/>
</dbReference>
<name>A0A0Q4B8C6_9BACT</name>
<dbReference type="Pfam" id="PF14437">
    <property type="entry name" value="MafB19-deam"/>
    <property type="match status" value="1"/>
</dbReference>
<dbReference type="STRING" id="1702214.AL399_04975"/>
<keyword evidence="4 8" id="KW-0479">Metal-binding</keyword>
<dbReference type="CDD" id="cd01285">
    <property type="entry name" value="nucleoside_deaminase"/>
    <property type="match status" value="1"/>
</dbReference>
<dbReference type="GO" id="GO:0008270">
    <property type="term" value="F:zinc ion binding"/>
    <property type="evidence" value="ECO:0007669"/>
    <property type="project" value="UniProtKB-UniRule"/>
</dbReference>
<dbReference type="EMBL" id="LIIK01000019">
    <property type="protein sequence ID" value="KQM08858.1"/>
    <property type="molecule type" value="Genomic_DNA"/>
</dbReference>
<dbReference type="InterPro" id="IPR058535">
    <property type="entry name" value="MafB19-deam"/>
</dbReference>
<dbReference type="Gene3D" id="3.40.140.10">
    <property type="entry name" value="Cytidine Deaminase, domain 2"/>
    <property type="match status" value="1"/>
</dbReference>
<dbReference type="PROSITE" id="PS00903">
    <property type="entry name" value="CYT_DCMP_DEAMINASES_1"/>
    <property type="match status" value="1"/>
</dbReference>
<evidence type="ECO:0000256" key="2">
    <source>
        <dbReference type="ARBA" id="ARBA00011738"/>
    </source>
</evidence>
<feature type="binding site" evidence="8">
    <location>
        <position position="81"/>
    </location>
    <ligand>
        <name>Zn(2+)</name>
        <dbReference type="ChEBI" id="CHEBI:29105"/>
        <note>catalytic</note>
    </ligand>
</feature>
<comment type="catalytic activity">
    <reaction evidence="7 8">
        <text>adenosine(34) in tRNA + H2O + H(+) = inosine(34) in tRNA + NH4(+)</text>
        <dbReference type="Rhea" id="RHEA:43168"/>
        <dbReference type="Rhea" id="RHEA-COMP:10373"/>
        <dbReference type="Rhea" id="RHEA-COMP:10374"/>
        <dbReference type="ChEBI" id="CHEBI:15377"/>
        <dbReference type="ChEBI" id="CHEBI:15378"/>
        <dbReference type="ChEBI" id="CHEBI:28938"/>
        <dbReference type="ChEBI" id="CHEBI:74411"/>
        <dbReference type="ChEBI" id="CHEBI:82852"/>
        <dbReference type="EC" id="3.5.4.33"/>
    </reaction>
</comment>
<evidence type="ECO:0000256" key="7">
    <source>
        <dbReference type="ARBA" id="ARBA00048045"/>
    </source>
</evidence>
<dbReference type="InterPro" id="IPR002125">
    <property type="entry name" value="CMP_dCMP_dom"/>
</dbReference>
<feature type="binding site" evidence="8">
    <location>
        <position position="78"/>
    </location>
    <ligand>
        <name>Zn(2+)</name>
        <dbReference type="ChEBI" id="CHEBI:29105"/>
        <note>catalytic</note>
    </ligand>
</feature>
<feature type="active site" description="Proton donor" evidence="8">
    <location>
        <position position="50"/>
    </location>
</feature>
<comment type="subunit">
    <text evidence="2 8">Homodimer.</text>
</comment>
<organism evidence="10 11">
    <name type="scientific">Candidatus [Bacteroides] periocalifornicus</name>
    <dbReference type="NCBI Taxonomy" id="1702214"/>
    <lineage>
        <taxon>Bacteria</taxon>
        <taxon>Pseudomonadati</taxon>
        <taxon>Bacteroidota</taxon>
    </lineage>
</organism>
<evidence type="ECO:0000256" key="6">
    <source>
        <dbReference type="ARBA" id="ARBA00022833"/>
    </source>
</evidence>
<dbReference type="GO" id="GO:0052717">
    <property type="term" value="F:tRNA-specific adenosine-34 deaminase activity"/>
    <property type="evidence" value="ECO:0007669"/>
    <property type="project" value="UniProtKB-UniRule"/>
</dbReference>
<proteinExistence type="inferred from homology"/>
<dbReference type="AlphaFoldDB" id="A0A0Q4B8C6"/>
<gene>
    <name evidence="8" type="primary">tadA</name>
    <name evidence="10" type="ORF">AL399_04975</name>
</gene>
<comment type="cofactor">
    <cofactor evidence="8">
        <name>Zn(2+)</name>
        <dbReference type="ChEBI" id="CHEBI:29105"/>
    </cofactor>
    <text evidence="8">Binds 1 zinc ion per subunit.</text>
</comment>
<evidence type="ECO:0000256" key="8">
    <source>
        <dbReference type="HAMAP-Rule" id="MF_00972"/>
    </source>
</evidence>